<dbReference type="OrthoDB" id="163333at2"/>
<sequence>MQWNIDSERPVYIQLLELIQANIISGNFKPGDKLPSVRDLAAEAGVNPNTMQRALTELERMELIYTNRTSGRYITSDIGVIKKLKERSAMNIIEEFLDKMKKIGFNEDEILELLTKALKEMRK</sequence>
<dbReference type="PROSITE" id="PS50949">
    <property type="entry name" value="HTH_GNTR"/>
    <property type="match status" value="1"/>
</dbReference>
<gene>
    <name evidence="5" type="ORF">CDQ84_18615</name>
</gene>
<reference evidence="5 6" key="1">
    <citation type="submission" date="2017-06" db="EMBL/GenBank/DDBJ databases">
        <title>Investigating the central metabolism of Clostridium thermosuccinogenes.</title>
        <authorList>
            <person name="Koendjbiharie J.G."/>
            <person name="van Kranenburg R."/>
        </authorList>
    </citation>
    <scope>NUCLEOTIDE SEQUENCE [LARGE SCALE GENOMIC DNA]</scope>
    <source>
        <strain evidence="5 6">DSM 5806</strain>
    </source>
</reference>
<accession>A0A2K2EZ92</accession>
<evidence type="ECO:0000256" key="2">
    <source>
        <dbReference type="ARBA" id="ARBA00023125"/>
    </source>
</evidence>
<dbReference type="Proteomes" id="UP000236151">
    <property type="component" value="Unassembled WGS sequence"/>
</dbReference>
<keyword evidence="2" id="KW-0238">DNA-binding</keyword>
<dbReference type="AlphaFoldDB" id="A0A2K2EZ92"/>
<dbReference type="Pfam" id="PF00392">
    <property type="entry name" value="GntR"/>
    <property type="match status" value="1"/>
</dbReference>
<dbReference type="Gene3D" id="1.10.10.10">
    <property type="entry name" value="Winged helix-like DNA-binding domain superfamily/Winged helix DNA-binding domain"/>
    <property type="match status" value="1"/>
</dbReference>
<name>A0A2K2EZ92_9CLOT</name>
<dbReference type="SUPFAM" id="SSF46785">
    <property type="entry name" value="Winged helix' DNA-binding domain"/>
    <property type="match status" value="1"/>
</dbReference>
<protein>
    <submittedName>
        <fullName evidence="5">GntR family transcriptional regulator</fullName>
    </submittedName>
</protein>
<dbReference type="EMBL" id="NIOJ01000098">
    <property type="protein sequence ID" value="PNT94622.1"/>
    <property type="molecule type" value="Genomic_DNA"/>
</dbReference>
<dbReference type="KEGG" id="cthd:CDO33_11455"/>
<proteinExistence type="predicted"/>
<evidence type="ECO:0000313" key="6">
    <source>
        <dbReference type="Proteomes" id="UP000236151"/>
    </source>
</evidence>
<keyword evidence="1" id="KW-0805">Transcription regulation</keyword>
<dbReference type="CDD" id="cd07377">
    <property type="entry name" value="WHTH_GntR"/>
    <property type="match status" value="1"/>
</dbReference>
<comment type="caution">
    <text evidence="5">The sequence shown here is derived from an EMBL/GenBank/DDBJ whole genome shotgun (WGS) entry which is preliminary data.</text>
</comment>
<dbReference type="PANTHER" id="PTHR38445">
    <property type="entry name" value="HTH-TYPE TRANSCRIPTIONAL REPRESSOR YTRA"/>
    <property type="match status" value="1"/>
</dbReference>
<dbReference type="PANTHER" id="PTHR38445:SF6">
    <property type="entry name" value="GNTR-FAMILY TRANSCRIPTIONAL REGULATOR"/>
    <property type="match status" value="1"/>
</dbReference>
<dbReference type="InterPro" id="IPR000524">
    <property type="entry name" value="Tscrpt_reg_HTH_GntR"/>
</dbReference>
<evidence type="ECO:0000256" key="1">
    <source>
        <dbReference type="ARBA" id="ARBA00023015"/>
    </source>
</evidence>
<dbReference type="RefSeq" id="WP_103083225.1">
    <property type="nucleotide sequence ID" value="NZ_CP021850.1"/>
</dbReference>
<dbReference type="InterPro" id="IPR036388">
    <property type="entry name" value="WH-like_DNA-bd_sf"/>
</dbReference>
<keyword evidence="6" id="KW-1185">Reference proteome</keyword>
<evidence type="ECO:0000259" key="4">
    <source>
        <dbReference type="PROSITE" id="PS50949"/>
    </source>
</evidence>
<evidence type="ECO:0000313" key="5">
    <source>
        <dbReference type="EMBL" id="PNT94622.1"/>
    </source>
</evidence>
<organism evidence="5 6">
    <name type="scientific">Clostridium thermosuccinogenes</name>
    <dbReference type="NCBI Taxonomy" id="84032"/>
    <lineage>
        <taxon>Bacteria</taxon>
        <taxon>Bacillati</taxon>
        <taxon>Bacillota</taxon>
        <taxon>Clostridia</taxon>
        <taxon>Eubacteriales</taxon>
        <taxon>Clostridiaceae</taxon>
        <taxon>Clostridium</taxon>
    </lineage>
</organism>
<dbReference type="SMART" id="SM00345">
    <property type="entry name" value="HTH_GNTR"/>
    <property type="match status" value="1"/>
</dbReference>
<feature type="domain" description="HTH gntR-type" evidence="4">
    <location>
        <begin position="9"/>
        <end position="77"/>
    </location>
</feature>
<dbReference type="InterPro" id="IPR036390">
    <property type="entry name" value="WH_DNA-bd_sf"/>
</dbReference>
<dbReference type="GO" id="GO:0003700">
    <property type="term" value="F:DNA-binding transcription factor activity"/>
    <property type="evidence" value="ECO:0007669"/>
    <property type="project" value="InterPro"/>
</dbReference>
<evidence type="ECO:0000256" key="3">
    <source>
        <dbReference type="ARBA" id="ARBA00023163"/>
    </source>
</evidence>
<dbReference type="GO" id="GO:0003677">
    <property type="term" value="F:DNA binding"/>
    <property type="evidence" value="ECO:0007669"/>
    <property type="project" value="UniProtKB-KW"/>
</dbReference>
<keyword evidence="3" id="KW-0804">Transcription</keyword>